<dbReference type="RefSeq" id="WP_009091979.1">
    <property type="nucleotide sequence ID" value="NZ_CP007547.1"/>
</dbReference>
<dbReference type="NCBIfam" id="TIGR01509">
    <property type="entry name" value="HAD-SF-IA-v3"/>
    <property type="match status" value="1"/>
</dbReference>
<dbReference type="InterPro" id="IPR023214">
    <property type="entry name" value="HAD_sf"/>
</dbReference>
<name>A0A077EH46_9FLAO</name>
<dbReference type="KEGG" id="eao:BD94_1095"/>
<reference evidence="1 2" key="1">
    <citation type="journal article" date="2013" name="Lancet">
        <title>First case of E anophelis outbreak in an intensive-care unit.</title>
        <authorList>
            <person name="Teo J."/>
            <person name="Tan S.Y."/>
            <person name="Tay M."/>
            <person name="Ding Y."/>
            <person name="Kjelleberg S."/>
            <person name="Givskov M."/>
            <person name="Lin R.T."/>
            <person name="Yang L."/>
        </authorList>
    </citation>
    <scope>NUCLEOTIDE SEQUENCE [LARGE SCALE GENOMIC DNA]</scope>
    <source>
        <strain evidence="1 2">NUHP1</strain>
    </source>
</reference>
<gene>
    <name evidence="1" type="ORF">BD94_1095</name>
</gene>
<dbReference type="GO" id="GO:0016787">
    <property type="term" value="F:hydrolase activity"/>
    <property type="evidence" value="ECO:0007669"/>
    <property type="project" value="UniProtKB-KW"/>
</dbReference>
<dbReference type="HOGENOM" id="CLU_045011_9_1_10"/>
<dbReference type="Gene3D" id="1.10.150.240">
    <property type="entry name" value="Putative phosphatase, domain 2"/>
    <property type="match status" value="1"/>
</dbReference>
<protein>
    <submittedName>
        <fullName evidence="1">HAD superfamily hydrolase</fullName>
    </submittedName>
</protein>
<sequence length="199" mass="23705">MIIKNIIFDFGGVLMDWNPKYLYQNVFNSEEEMDYFLDNIATLKWNAEQDRGRSFQEATEILQNQYPEFSKEIALYYSQWPVMLKGTIEENVSILRNLHGRYQLYGLTNWSAESFPYAYKNYDFFSLFNGIVVSGEEKLIKPDERIYELLLNRYNLNASECLFIDDNYENIRTAQAMDFNTIHLPPHTNLKEELQKFHI</sequence>
<dbReference type="SUPFAM" id="SSF56784">
    <property type="entry name" value="HAD-like"/>
    <property type="match status" value="1"/>
</dbReference>
<dbReference type="Gene3D" id="3.40.50.1000">
    <property type="entry name" value="HAD superfamily/HAD-like"/>
    <property type="match status" value="1"/>
</dbReference>
<proteinExistence type="predicted"/>
<dbReference type="EMBL" id="CP007547">
    <property type="protein sequence ID" value="AIL44870.1"/>
    <property type="molecule type" value="Genomic_DNA"/>
</dbReference>
<dbReference type="STRING" id="1338011.BD94_1095"/>
<evidence type="ECO:0000313" key="1">
    <source>
        <dbReference type="EMBL" id="AIL44870.1"/>
    </source>
</evidence>
<dbReference type="Pfam" id="PF00702">
    <property type="entry name" value="Hydrolase"/>
    <property type="match status" value="1"/>
</dbReference>
<dbReference type="AlphaFoldDB" id="A0A077EH46"/>
<organism evidence="1 2">
    <name type="scientific">Elizabethkingia anophelis NUHP1</name>
    <dbReference type="NCBI Taxonomy" id="1338011"/>
    <lineage>
        <taxon>Bacteria</taxon>
        <taxon>Pseudomonadati</taxon>
        <taxon>Bacteroidota</taxon>
        <taxon>Flavobacteriia</taxon>
        <taxon>Flavobacteriales</taxon>
        <taxon>Weeksellaceae</taxon>
        <taxon>Elizabethkingia</taxon>
    </lineage>
</organism>
<dbReference type="eggNOG" id="COG0637">
    <property type="taxonomic scope" value="Bacteria"/>
</dbReference>
<dbReference type="PANTHER" id="PTHR43611">
    <property type="entry name" value="ALPHA-D-GLUCOSE 1-PHOSPHATE PHOSPHATASE"/>
    <property type="match status" value="1"/>
</dbReference>
<dbReference type="CDD" id="cd02603">
    <property type="entry name" value="HAD_sEH-N_like"/>
    <property type="match status" value="1"/>
</dbReference>
<dbReference type="InterPro" id="IPR023198">
    <property type="entry name" value="PGP-like_dom2"/>
</dbReference>
<dbReference type="GeneID" id="56686033"/>
<dbReference type="InterPro" id="IPR006439">
    <property type="entry name" value="HAD-SF_hydro_IA"/>
</dbReference>
<dbReference type="Proteomes" id="UP000028933">
    <property type="component" value="Chromosome"/>
</dbReference>
<dbReference type="SFLD" id="SFLDS00003">
    <property type="entry name" value="Haloacid_Dehalogenase"/>
    <property type="match status" value="1"/>
</dbReference>
<dbReference type="PANTHER" id="PTHR43611:SF3">
    <property type="entry name" value="FLAVIN MONONUCLEOTIDE HYDROLASE 1, CHLOROPLATIC"/>
    <property type="match status" value="1"/>
</dbReference>
<evidence type="ECO:0000313" key="2">
    <source>
        <dbReference type="Proteomes" id="UP000028933"/>
    </source>
</evidence>
<accession>A0A077EH46</accession>
<dbReference type="InterPro" id="IPR036412">
    <property type="entry name" value="HAD-like_sf"/>
</dbReference>
<dbReference type="SFLD" id="SFLDG01129">
    <property type="entry name" value="C1.5:_HAD__Beta-PGM__Phosphata"/>
    <property type="match status" value="1"/>
</dbReference>
<keyword evidence="1" id="KW-0378">Hydrolase</keyword>